<comment type="subcellular location">
    <subcellularLocation>
        <location evidence="1">Membrane</location>
    </subcellularLocation>
    <subcellularLocation>
        <location evidence="5">Mitochondrion inner membrane</location>
        <topology evidence="5">Multi-pass membrane protein</topology>
    </subcellularLocation>
</comment>
<dbReference type="PANTHER" id="PTHR23427:SF2">
    <property type="entry name" value="SURFEIT LOCUS PROTEIN 1"/>
    <property type="match status" value="1"/>
</dbReference>
<evidence type="ECO:0000256" key="4">
    <source>
        <dbReference type="ARBA" id="ARBA00023136"/>
    </source>
</evidence>
<dbReference type="OrthoDB" id="10040024at2759"/>
<gene>
    <name evidence="8" type="ORF">MAC_07585</name>
</gene>
<dbReference type="InterPro" id="IPR045214">
    <property type="entry name" value="Surf1/Surf4"/>
</dbReference>
<sequence length="460" mass="52792">MKFTQLMLATFATLALAAPRAPEEDFKTWEPTDRDELTPRCAVNGGCRECKVDPFRDFAYYAPCVLDSWLFNTITVLCHEGFDCDLVNVSKHTSRHMHIRQSIFVGPLETPRRRPQKARRPFDTPLRHIHAPEAARQKNMNCPSSFSRGLRTGSTPRWLSQSTPRATRRPLTRPVHRSRPFTTTPRRADKQAADDPGFTSILDAPPQIVRAGKRHGPGIILLALIPVTAFALGTWQVRRLSWKTELIAKLEDRLVRDPLPLPPSVDPSAIRDFDYRRVYATGTFRHDQEMLIGPRMRDGKDGYMVVTPLERENGTTILVNRGWISKAHRDQRTRPDSLPRGQVTVEGLLREPWKKNMFTPENRPERGQFYFPDVKQMAQLTGSQPVWVEVTMEPEFMRMMDFEARGIPYGRPAEVNLRNNHAQYIFTWYGLSVATAIMLYMVLKKPASSITRRVQATKNF</sequence>
<dbReference type="AlphaFoldDB" id="E9ECI7"/>
<keyword evidence="5" id="KW-0496">Mitochondrion</keyword>
<evidence type="ECO:0000256" key="7">
    <source>
        <dbReference type="SAM" id="SignalP"/>
    </source>
</evidence>
<feature type="compositionally biased region" description="Basic residues" evidence="6">
    <location>
        <begin position="166"/>
        <end position="179"/>
    </location>
</feature>
<dbReference type="GeneID" id="19251896"/>
<evidence type="ECO:0000256" key="2">
    <source>
        <dbReference type="ARBA" id="ARBA00022692"/>
    </source>
</evidence>
<comment type="function">
    <text evidence="5">Probably involved in the biogenesis of the COX complex.</text>
</comment>
<keyword evidence="3 5" id="KW-1133">Transmembrane helix</keyword>
<proteinExistence type="inferred from homology"/>
<dbReference type="InParanoid" id="E9ECI7"/>
<evidence type="ECO:0000256" key="1">
    <source>
        <dbReference type="ARBA" id="ARBA00004370"/>
    </source>
</evidence>
<feature type="chain" id="PRO_5003235653" description="SURF1-like protein" evidence="7">
    <location>
        <begin position="18"/>
        <end position="460"/>
    </location>
</feature>
<evidence type="ECO:0000313" key="9">
    <source>
        <dbReference type="Proteomes" id="UP000002499"/>
    </source>
</evidence>
<evidence type="ECO:0000256" key="5">
    <source>
        <dbReference type="RuleBase" id="RU363076"/>
    </source>
</evidence>
<dbReference type="Proteomes" id="UP000002499">
    <property type="component" value="Unassembled WGS sequence"/>
</dbReference>
<feature type="region of interest" description="Disordered" evidence="6">
    <location>
        <begin position="140"/>
        <end position="200"/>
    </location>
</feature>
<accession>E9ECI7</accession>
<keyword evidence="2 5" id="KW-0812">Transmembrane</keyword>
<comment type="similarity">
    <text evidence="5">Belongs to the SURF1 family.</text>
</comment>
<keyword evidence="7" id="KW-0732">Signal</keyword>
<feature type="compositionally biased region" description="Polar residues" evidence="6">
    <location>
        <begin position="140"/>
        <end position="162"/>
    </location>
</feature>
<comment type="caution">
    <text evidence="5">Lacks conserved residue(s) required for the propagation of feature annotation.</text>
</comment>
<dbReference type="PROSITE" id="PS50895">
    <property type="entry name" value="SURF1"/>
    <property type="match status" value="1"/>
</dbReference>
<evidence type="ECO:0000256" key="3">
    <source>
        <dbReference type="ARBA" id="ARBA00022989"/>
    </source>
</evidence>
<feature type="transmembrane region" description="Helical" evidence="5">
    <location>
        <begin position="424"/>
        <end position="443"/>
    </location>
</feature>
<keyword evidence="4 5" id="KW-0472">Membrane</keyword>
<dbReference type="PANTHER" id="PTHR23427">
    <property type="entry name" value="SURFEIT LOCUS PROTEIN"/>
    <property type="match status" value="1"/>
</dbReference>
<name>E9ECI7_METAQ</name>
<dbReference type="GO" id="GO:0005743">
    <property type="term" value="C:mitochondrial inner membrane"/>
    <property type="evidence" value="ECO:0007669"/>
    <property type="project" value="UniProtKB-SubCell"/>
</dbReference>
<dbReference type="InterPro" id="IPR002994">
    <property type="entry name" value="Surf1/Shy1"/>
</dbReference>
<dbReference type="STRING" id="655827.E9ECI7"/>
<evidence type="ECO:0000313" key="8">
    <source>
        <dbReference type="EMBL" id="EFY86364.1"/>
    </source>
</evidence>
<dbReference type="HOGENOM" id="CLU_047737_3_0_1"/>
<keyword evidence="5" id="KW-0999">Mitochondrion inner membrane</keyword>
<feature type="signal peptide" evidence="7">
    <location>
        <begin position="1"/>
        <end position="17"/>
    </location>
</feature>
<organism evidence="9">
    <name type="scientific">Metarhizium acridum (strain CQMa 102)</name>
    <dbReference type="NCBI Taxonomy" id="655827"/>
    <lineage>
        <taxon>Eukaryota</taxon>
        <taxon>Fungi</taxon>
        <taxon>Dikarya</taxon>
        <taxon>Ascomycota</taxon>
        <taxon>Pezizomycotina</taxon>
        <taxon>Sordariomycetes</taxon>
        <taxon>Hypocreomycetidae</taxon>
        <taxon>Hypocreales</taxon>
        <taxon>Clavicipitaceae</taxon>
        <taxon>Metarhizium</taxon>
    </lineage>
</organism>
<dbReference type="EMBL" id="GL698549">
    <property type="protein sequence ID" value="EFY86364.1"/>
    <property type="molecule type" value="Genomic_DNA"/>
</dbReference>
<dbReference type="Pfam" id="PF02104">
    <property type="entry name" value="SURF1"/>
    <property type="match status" value="1"/>
</dbReference>
<evidence type="ECO:0000256" key="6">
    <source>
        <dbReference type="SAM" id="MobiDB-lite"/>
    </source>
</evidence>
<dbReference type="CDD" id="cd06662">
    <property type="entry name" value="SURF1"/>
    <property type="match status" value="1"/>
</dbReference>
<protein>
    <recommendedName>
        <fullName evidence="5">SURF1-like protein</fullName>
    </recommendedName>
</protein>
<dbReference type="FunCoup" id="E9ECI7">
    <property type="interactions" value="334"/>
</dbReference>
<dbReference type="OMA" id="YLGTWQL"/>
<dbReference type="KEGG" id="maw:19251896"/>
<reference evidence="8 9" key="1">
    <citation type="journal article" date="2011" name="PLoS Genet.">
        <title>Genome sequencing and comparative transcriptomics of the model entomopathogenic fungi Metarhizium anisopliae and M. acridum.</title>
        <authorList>
            <person name="Gao Q."/>
            <person name="Jin K."/>
            <person name="Ying S.H."/>
            <person name="Zhang Y."/>
            <person name="Xiao G."/>
            <person name="Shang Y."/>
            <person name="Duan Z."/>
            <person name="Hu X."/>
            <person name="Xie X.Q."/>
            <person name="Zhou G."/>
            <person name="Peng G."/>
            <person name="Luo Z."/>
            <person name="Huang W."/>
            <person name="Wang B."/>
            <person name="Fang W."/>
            <person name="Wang S."/>
            <person name="Zhong Y."/>
            <person name="Ma L.J."/>
            <person name="St Leger R.J."/>
            <person name="Zhao G.P."/>
            <person name="Pei Y."/>
            <person name="Feng M.G."/>
            <person name="Xia Y."/>
            <person name="Wang C."/>
        </authorList>
    </citation>
    <scope>NUCLEOTIDE SEQUENCE [LARGE SCALE GENOMIC DNA]</scope>
    <source>
        <strain evidence="8 9">CQMa 102</strain>
    </source>
</reference>
<dbReference type="eggNOG" id="KOG1563">
    <property type="taxonomic scope" value="Eukaryota"/>
</dbReference>
<keyword evidence="9" id="KW-1185">Reference proteome</keyword>
<dbReference type="GO" id="GO:0033617">
    <property type="term" value="P:mitochondrial respiratory chain complex IV assembly"/>
    <property type="evidence" value="ECO:0007669"/>
    <property type="project" value="TreeGrafter"/>
</dbReference>